<organism evidence="2 3">
    <name type="scientific">Sphingomonas piscis</name>
    <dbReference type="NCBI Taxonomy" id="2714943"/>
    <lineage>
        <taxon>Bacteria</taxon>
        <taxon>Pseudomonadati</taxon>
        <taxon>Pseudomonadota</taxon>
        <taxon>Alphaproteobacteria</taxon>
        <taxon>Sphingomonadales</taxon>
        <taxon>Sphingomonadaceae</taxon>
        <taxon>Sphingomonas</taxon>
    </lineage>
</organism>
<feature type="compositionally biased region" description="Pro residues" evidence="1">
    <location>
        <begin position="115"/>
        <end position="131"/>
    </location>
</feature>
<gene>
    <name evidence="2" type="ORF">G7077_04525</name>
</gene>
<dbReference type="KEGG" id="spii:G7077_04525"/>
<accession>A0A6G7YNH0</accession>
<feature type="region of interest" description="Disordered" evidence="1">
    <location>
        <begin position="104"/>
        <end position="131"/>
    </location>
</feature>
<name>A0A6G7YNH0_9SPHN</name>
<keyword evidence="3" id="KW-1185">Reference proteome</keyword>
<evidence type="ECO:0000313" key="3">
    <source>
        <dbReference type="Proteomes" id="UP000503222"/>
    </source>
</evidence>
<feature type="region of interest" description="Disordered" evidence="1">
    <location>
        <begin position="48"/>
        <end position="70"/>
    </location>
</feature>
<evidence type="ECO:0000313" key="2">
    <source>
        <dbReference type="EMBL" id="QIK78277.1"/>
    </source>
</evidence>
<evidence type="ECO:0008006" key="4">
    <source>
        <dbReference type="Google" id="ProtNLM"/>
    </source>
</evidence>
<protein>
    <recommendedName>
        <fullName evidence="4">DUF2946 domain-containing protein</fullName>
    </recommendedName>
</protein>
<sequence>MRGQPARFAFAAILFALTVRLMVPTGWMPAPEGGFNIVPCIAAAPAPAAKHGHGGHDDHGKNHDSSKEHGKSADCVFAPLLASAMLPDLAVPTTPFLSVRTVPVPAPRGAANLPTGPPALPPPSTGPPALA</sequence>
<dbReference type="EMBL" id="CP049869">
    <property type="protein sequence ID" value="QIK78277.1"/>
    <property type="molecule type" value="Genomic_DNA"/>
</dbReference>
<proteinExistence type="predicted"/>
<dbReference type="AlphaFoldDB" id="A0A6G7YNH0"/>
<feature type="compositionally biased region" description="Basic and acidic residues" evidence="1">
    <location>
        <begin position="54"/>
        <end position="70"/>
    </location>
</feature>
<reference evidence="2 3" key="1">
    <citation type="submission" date="2020-03" db="EMBL/GenBank/DDBJ databases">
        <title>Sphingomonas sp. nov., isolated from fish.</title>
        <authorList>
            <person name="Hyun D.-W."/>
            <person name="Bae J.-W."/>
        </authorList>
    </citation>
    <scope>NUCLEOTIDE SEQUENCE [LARGE SCALE GENOMIC DNA]</scope>
    <source>
        <strain evidence="2 3">HDW15B</strain>
    </source>
</reference>
<dbReference type="RefSeq" id="WP_166410670.1">
    <property type="nucleotide sequence ID" value="NZ_CP049869.1"/>
</dbReference>
<dbReference type="Proteomes" id="UP000503222">
    <property type="component" value="Chromosome"/>
</dbReference>
<evidence type="ECO:0000256" key="1">
    <source>
        <dbReference type="SAM" id="MobiDB-lite"/>
    </source>
</evidence>